<evidence type="ECO:0000256" key="3">
    <source>
        <dbReference type="ARBA" id="ARBA00022723"/>
    </source>
</evidence>
<dbReference type="FunFam" id="3.40.50.300:FF:000489">
    <property type="entry name" value="Primosome assembly protein PriA"/>
    <property type="match status" value="1"/>
</dbReference>
<name>Q3A6I4_SYNC1</name>
<sequence>MSGLVAEVAVAAPLDRTLSYLVPEALVSNARCGMRVRVPLGRRTATGYVLDVQTGAVDGLKPVIELLGSEPAFPPAMVDFFRRAAAYYQYPLGEVIRTALPAGLSGGNHEVKALTERIYQASEMVGMPRGPRQRELLDYLRGVDCVARSELLTVFPNCQSSLRALVDQGFVLEGQRERLRDPFSDMTLAADTSVDMTDRQAEVFASIDAALQQGGFQPMLLHGVTGSGKTEVYLQAIEQVLRSGRQALVLVPEIALTPQLVSRFRARFAGGRASLAVLHSGLSLGERFDAWRSVARGEVDIVIGARSAVFAPLQRLGMVIVDEEHESSYKQGDGFRYHARDLALMRGQMEQALVLLGSATPALTTYHRACQGKIAYLELPQRVMSRPMPEVELIDLTQDRPEGILAQALKDALVANLERGEQSLLLLNRRGFAPYLLCADCGEALRCPHCDITLTFYLGQKELRCNYCDFRQPPPDQCPACQGADLLPEGAGTEKLEQELQELLPTARIARMDRDTTGRKGAHQSLVAAMEKRAIDVLVGTQMVAKGLDFPGVTLVGVVQADNLLNLPDFRAAERAFTLLTQVAGRAGRGERPGRVFVQTYAHEHFALDCCVRHDYVGFAREELALRQELGYPPFGFLVNCVLSGAVREQVEAAAEALVAELLGPAMDLGIEVLGPAPCPLARLRGKSRYQLLLKASTRPPLRHLLTRMPVLRRALPGKVTMTVDVDPLDML</sequence>
<dbReference type="InterPro" id="IPR027417">
    <property type="entry name" value="P-loop_NTPase"/>
</dbReference>
<evidence type="ECO:0000256" key="11">
    <source>
        <dbReference type="ARBA" id="ARBA00048988"/>
    </source>
</evidence>
<keyword evidence="5 12" id="KW-0378">Hydrolase</keyword>
<comment type="subunit">
    <text evidence="12">Component of the replication restart primosome.</text>
</comment>
<dbReference type="InterPro" id="IPR014001">
    <property type="entry name" value="Helicase_ATP-bd"/>
</dbReference>
<dbReference type="GO" id="GO:1990077">
    <property type="term" value="C:primosome complex"/>
    <property type="evidence" value="ECO:0007669"/>
    <property type="project" value="UniProtKB-UniRule"/>
</dbReference>
<dbReference type="InterPro" id="IPR005259">
    <property type="entry name" value="PriA"/>
</dbReference>
<dbReference type="SMART" id="SM00490">
    <property type="entry name" value="HELICc"/>
    <property type="match status" value="1"/>
</dbReference>
<dbReference type="Pfam" id="PF00270">
    <property type="entry name" value="DEAD"/>
    <property type="match status" value="1"/>
</dbReference>
<dbReference type="Proteomes" id="UP000002534">
    <property type="component" value="Chromosome"/>
</dbReference>
<comment type="catalytic activity">
    <reaction evidence="12">
        <text>Couples ATP hydrolysis with the unwinding of duplex DNA by translocating in the 3'-5' direction.</text>
        <dbReference type="EC" id="5.6.2.4"/>
    </reaction>
</comment>
<dbReference type="PANTHER" id="PTHR30580:SF0">
    <property type="entry name" value="PRIMOSOMAL PROTEIN N"/>
    <property type="match status" value="1"/>
</dbReference>
<evidence type="ECO:0000259" key="13">
    <source>
        <dbReference type="PROSITE" id="PS51192"/>
    </source>
</evidence>
<feature type="binding site" evidence="12">
    <location>
        <position position="468"/>
    </location>
    <ligand>
        <name>Zn(2+)</name>
        <dbReference type="ChEBI" id="CHEBI:29105"/>
        <label>2</label>
    </ligand>
</feature>
<evidence type="ECO:0000256" key="12">
    <source>
        <dbReference type="HAMAP-Rule" id="MF_00983"/>
    </source>
</evidence>
<dbReference type="KEGG" id="pca:Pcar_0764"/>
<comment type="similarity">
    <text evidence="12">Belongs to the helicase family. PriA subfamily.</text>
</comment>
<dbReference type="EC" id="5.6.2.4" evidence="12"/>
<dbReference type="AlphaFoldDB" id="Q3A6I4"/>
<dbReference type="GO" id="GO:0006270">
    <property type="term" value="P:DNA replication initiation"/>
    <property type="evidence" value="ECO:0007669"/>
    <property type="project" value="TreeGrafter"/>
</dbReference>
<feature type="binding site" evidence="12">
    <location>
        <position position="478"/>
    </location>
    <ligand>
        <name>Zn(2+)</name>
        <dbReference type="ChEBI" id="CHEBI:29105"/>
        <label>1</label>
    </ligand>
</feature>
<dbReference type="CDD" id="cd18804">
    <property type="entry name" value="SF2_C_priA"/>
    <property type="match status" value="1"/>
</dbReference>
<dbReference type="CDD" id="cd17929">
    <property type="entry name" value="DEXHc_priA"/>
    <property type="match status" value="1"/>
</dbReference>
<evidence type="ECO:0000313" key="15">
    <source>
        <dbReference type="Proteomes" id="UP000002534"/>
    </source>
</evidence>
<reference evidence="15" key="1">
    <citation type="submission" date="2005-10" db="EMBL/GenBank/DDBJ databases">
        <title>Complete sequence of Pelobacter carbinolicus DSM 2380.</title>
        <authorList>
            <person name="Copeland A."/>
            <person name="Lucas S."/>
            <person name="Lapidus A."/>
            <person name="Barry K."/>
            <person name="Detter J.C."/>
            <person name="Glavina T."/>
            <person name="Hammon N."/>
            <person name="Israni S."/>
            <person name="Pitluck S."/>
            <person name="Chertkov O."/>
            <person name="Schmutz J."/>
            <person name="Larimer F."/>
            <person name="Land M."/>
            <person name="Kyrpides N."/>
            <person name="Ivanova N."/>
            <person name="Richardson P."/>
        </authorList>
    </citation>
    <scope>NUCLEOTIDE SEQUENCE [LARGE SCALE GENOMIC DNA]</scope>
    <source>
        <strain evidence="15">DSM 2380 / NBRC 103641 / GraBd1</strain>
    </source>
</reference>
<evidence type="ECO:0000256" key="10">
    <source>
        <dbReference type="ARBA" id="ARBA00023235"/>
    </source>
</evidence>
<dbReference type="InterPro" id="IPR040498">
    <property type="entry name" value="PriA_CRR"/>
</dbReference>
<evidence type="ECO:0000256" key="5">
    <source>
        <dbReference type="ARBA" id="ARBA00022801"/>
    </source>
</evidence>
<keyword evidence="9 12" id="KW-0238">DNA-binding</keyword>
<keyword evidence="8 12" id="KW-0067">ATP-binding</keyword>
<dbReference type="Gene3D" id="3.40.50.300">
    <property type="entry name" value="P-loop containing nucleotide triphosphate hydrolases"/>
    <property type="match status" value="2"/>
</dbReference>
<dbReference type="eggNOG" id="COG1198">
    <property type="taxonomic scope" value="Bacteria"/>
</dbReference>
<evidence type="ECO:0000256" key="8">
    <source>
        <dbReference type="ARBA" id="ARBA00022840"/>
    </source>
</evidence>
<dbReference type="GO" id="GO:0006302">
    <property type="term" value="P:double-strand break repair"/>
    <property type="evidence" value="ECO:0007669"/>
    <property type="project" value="InterPro"/>
</dbReference>
<dbReference type="InterPro" id="IPR001650">
    <property type="entry name" value="Helicase_C-like"/>
</dbReference>
<dbReference type="InterPro" id="IPR041222">
    <property type="entry name" value="PriA_3primeBD"/>
</dbReference>
<dbReference type="Pfam" id="PF18319">
    <property type="entry name" value="Zn_ribbon_PriA"/>
    <property type="match status" value="1"/>
</dbReference>
<dbReference type="EMBL" id="CP000142">
    <property type="protein sequence ID" value="ABA88023.1"/>
    <property type="molecule type" value="Genomic_DNA"/>
</dbReference>
<dbReference type="InterPro" id="IPR011545">
    <property type="entry name" value="DEAD/DEAH_box_helicase_dom"/>
</dbReference>
<feature type="binding site" evidence="12">
    <location>
        <position position="447"/>
    </location>
    <ligand>
        <name>Zn(2+)</name>
        <dbReference type="ChEBI" id="CHEBI:29105"/>
        <label>2</label>
    </ligand>
</feature>
<feature type="binding site" evidence="12">
    <location>
        <position position="450"/>
    </location>
    <ligand>
        <name>Zn(2+)</name>
        <dbReference type="ChEBI" id="CHEBI:29105"/>
        <label>2</label>
    </ligand>
</feature>
<keyword evidence="1 12" id="KW-0639">Primosome</keyword>
<dbReference type="GO" id="GO:0005524">
    <property type="term" value="F:ATP binding"/>
    <property type="evidence" value="ECO:0007669"/>
    <property type="project" value="UniProtKB-UniRule"/>
</dbReference>
<evidence type="ECO:0000256" key="4">
    <source>
        <dbReference type="ARBA" id="ARBA00022741"/>
    </source>
</evidence>
<keyword evidence="3 12" id="KW-0479">Metal-binding</keyword>
<gene>
    <name evidence="12 14" type="primary">priA</name>
    <name evidence="14" type="ordered locus">Pcar_0764</name>
</gene>
<organism evidence="14 15">
    <name type="scientific">Syntrophotalea carbinolica (strain DSM 2380 / NBRC 103641 / GraBd1)</name>
    <name type="common">Pelobacter carbinolicus</name>
    <dbReference type="NCBI Taxonomy" id="338963"/>
    <lineage>
        <taxon>Bacteria</taxon>
        <taxon>Pseudomonadati</taxon>
        <taxon>Thermodesulfobacteriota</taxon>
        <taxon>Desulfuromonadia</taxon>
        <taxon>Desulfuromonadales</taxon>
        <taxon>Syntrophotaleaceae</taxon>
        <taxon>Syntrophotalea</taxon>
    </lineage>
</organism>
<dbReference type="GO" id="GO:0006310">
    <property type="term" value="P:DNA recombination"/>
    <property type="evidence" value="ECO:0007669"/>
    <property type="project" value="InterPro"/>
</dbReference>
<keyword evidence="15" id="KW-1185">Reference proteome</keyword>
<keyword evidence="6 12" id="KW-0347">Helicase</keyword>
<dbReference type="OrthoDB" id="9759544at2"/>
<reference evidence="14 15" key="2">
    <citation type="journal article" date="2012" name="BMC Genomics">
        <title>The genome of Pelobacter carbinolicus reveals surprising metabolic capabilities and physiological features.</title>
        <authorList>
            <person name="Aklujkar M."/>
            <person name="Haveman S.A."/>
            <person name="Didonato R.Jr."/>
            <person name="Chertkov O."/>
            <person name="Han C.S."/>
            <person name="Land M.L."/>
            <person name="Brown P."/>
            <person name="Lovley D.R."/>
        </authorList>
    </citation>
    <scope>NUCLEOTIDE SEQUENCE [LARGE SCALE GENOMIC DNA]</scope>
    <source>
        <strain evidence="15">DSM 2380 / NBRC 103641 / GraBd1</strain>
    </source>
</reference>
<keyword evidence="4 12" id="KW-0547">Nucleotide-binding</keyword>
<comment type="function">
    <text evidence="12">Initiates the restart of stalled replication forks, which reloads the replicative helicase on sites other than the origin of replication. Recognizes and binds to abandoned replication forks and remodels them to uncover a helicase loading site. Promotes assembly of the primosome at these replication forks.</text>
</comment>
<dbReference type="GO" id="GO:0006269">
    <property type="term" value="P:DNA replication, synthesis of primer"/>
    <property type="evidence" value="ECO:0007669"/>
    <property type="project" value="UniProtKB-KW"/>
</dbReference>
<comment type="cofactor">
    <cofactor evidence="12">
        <name>Zn(2+)</name>
        <dbReference type="ChEBI" id="CHEBI:29105"/>
    </cofactor>
    <text evidence="12">Binds 2 zinc ions per subunit.</text>
</comment>
<dbReference type="GO" id="GO:0003677">
    <property type="term" value="F:DNA binding"/>
    <property type="evidence" value="ECO:0007669"/>
    <property type="project" value="UniProtKB-UniRule"/>
</dbReference>
<dbReference type="STRING" id="338963.Pcar_0764"/>
<dbReference type="RefSeq" id="WP_011340467.1">
    <property type="nucleotide sequence ID" value="NC_007498.2"/>
</dbReference>
<evidence type="ECO:0000256" key="1">
    <source>
        <dbReference type="ARBA" id="ARBA00022515"/>
    </source>
</evidence>
<dbReference type="Pfam" id="PF18074">
    <property type="entry name" value="PriA_C"/>
    <property type="match status" value="1"/>
</dbReference>
<dbReference type="GO" id="GO:0043138">
    <property type="term" value="F:3'-5' DNA helicase activity"/>
    <property type="evidence" value="ECO:0007669"/>
    <property type="project" value="UniProtKB-EC"/>
</dbReference>
<feature type="binding site" evidence="12">
    <location>
        <position position="441"/>
    </location>
    <ligand>
        <name>Zn(2+)</name>
        <dbReference type="ChEBI" id="CHEBI:29105"/>
        <label>1</label>
    </ligand>
</feature>
<dbReference type="Gene3D" id="3.40.1440.60">
    <property type="entry name" value="PriA, 3(prime) DNA-binding domain"/>
    <property type="match status" value="1"/>
</dbReference>
<evidence type="ECO:0000313" key="14">
    <source>
        <dbReference type="EMBL" id="ABA88023.1"/>
    </source>
</evidence>
<dbReference type="PANTHER" id="PTHR30580">
    <property type="entry name" value="PRIMOSOMAL PROTEIN N"/>
    <property type="match status" value="1"/>
</dbReference>
<dbReference type="HOGENOM" id="CLU_013353_3_0_7"/>
<dbReference type="InterPro" id="IPR041236">
    <property type="entry name" value="PriA_C"/>
</dbReference>
<keyword evidence="2 12" id="KW-0235">DNA replication</keyword>
<dbReference type="GO" id="GO:0008270">
    <property type="term" value="F:zinc ion binding"/>
    <property type="evidence" value="ECO:0007669"/>
    <property type="project" value="UniProtKB-UniRule"/>
</dbReference>
<evidence type="ECO:0000256" key="7">
    <source>
        <dbReference type="ARBA" id="ARBA00022833"/>
    </source>
</evidence>
<comment type="catalytic activity">
    <reaction evidence="11 12">
        <text>ATP + H2O = ADP + phosphate + H(+)</text>
        <dbReference type="Rhea" id="RHEA:13065"/>
        <dbReference type="ChEBI" id="CHEBI:15377"/>
        <dbReference type="ChEBI" id="CHEBI:15378"/>
        <dbReference type="ChEBI" id="CHEBI:30616"/>
        <dbReference type="ChEBI" id="CHEBI:43474"/>
        <dbReference type="ChEBI" id="CHEBI:456216"/>
        <dbReference type="EC" id="5.6.2.4"/>
    </reaction>
</comment>
<keyword evidence="7 12" id="KW-0862">Zinc</keyword>
<dbReference type="InterPro" id="IPR042115">
    <property type="entry name" value="PriA_3primeBD_sf"/>
</dbReference>
<accession>Q3A6I4</accession>
<dbReference type="Pfam" id="PF00271">
    <property type="entry name" value="Helicase_C"/>
    <property type="match status" value="1"/>
</dbReference>
<dbReference type="NCBIfam" id="TIGR00595">
    <property type="entry name" value="priA"/>
    <property type="match status" value="1"/>
</dbReference>
<dbReference type="FunFam" id="3.40.1440.60:FF:000001">
    <property type="entry name" value="Primosomal protein N"/>
    <property type="match status" value="1"/>
</dbReference>
<evidence type="ECO:0000256" key="9">
    <source>
        <dbReference type="ARBA" id="ARBA00023125"/>
    </source>
</evidence>
<dbReference type="SMART" id="SM00487">
    <property type="entry name" value="DEXDc"/>
    <property type="match status" value="1"/>
</dbReference>
<feature type="domain" description="Helicase ATP-binding" evidence="13">
    <location>
        <begin position="210"/>
        <end position="379"/>
    </location>
</feature>
<feature type="binding site" evidence="12">
    <location>
        <position position="481"/>
    </location>
    <ligand>
        <name>Zn(2+)</name>
        <dbReference type="ChEBI" id="CHEBI:29105"/>
        <label>1</label>
    </ligand>
</feature>
<evidence type="ECO:0000256" key="6">
    <source>
        <dbReference type="ARBA" id="ARBA00022806"/>
    </source>
</evidence>
<dbReference type="SUPFAM" id="SSF52540">
    <property type="entry name" value="P-loop containing nucleoside triphosphate hydrolases"/>
    <property type="match status" value="2"/>
</dbReference>
<evidence type="ECO:0000256" key="2">
    <source>
        <dbReference type="ARBA" id="ARBA00022705"/>
    </source>
</evidence>
<dbReference type="PROSITE" id="PS51192">
    <property type="entry name" value="HELICASE_ATP_BIND_1"/>
    <property type="match status" value="1"/>
</dbReference>
<dbReference type="HAMAP" id="MF_00983">
    <property type="entry name" value="PriA"/>
    <property type="match status" value="1"/>
</dbReference>
<feature type="binding site" evidence="12">
    <location>
        <position position="438"/>
    </location>
    <ligand>
        <name>Zn(2+)</name>
        <dbReference type="ChEBI" id="CHEBI:29105"/>
        <label>1</label>
    </ligand>
</feature>
<dbReference type="Pfam" id="PF17764">
    <property type="entry name" value="PriA_3primeBD"/>
    <property type="match status" value="1"/>
</dbReference>
<dbReference type="GO" id="GO:0016887">
    <property type="term" value="F:ATP hydrolysis activity"/>
    <property type="evidence" value="ECO:0007669"/>
    <property type="project" value="RHEA"/>
</dbReference>
<keyword evidence="10 12" id="KW-0413">Isomerase</keyword>
<protein>
    <recommendedName>
        <fullName evidence="12">Replication restart protein PriA</fullName>
    </recommendedName>
    <alternativeName>
        <fullName evidence="12">ATP-dependent DNA helicase PriA</fullName>
        <ecNumber evidence="12">5.6.2.4</ecNumber>
    </alternativeName>
    <alternativeName>
        <fullName evidence="12">DNA 3'-5' helicase PriA</fullName>
    </alternativeName>
</protein>
<feature type="binding site" evidence="12">
    <location>
        <position position="465"/>
    </location>
    <ligand>
        <name>Zn(2+)</name>
        <dbReference type="ChEBI" id="CHEBI:29105"/>
        <label>2</label>
    </ligand>
</feature>
<proteinExistence type="inferred from homology"/>